<comment type="caution">
    <text evidence="2">The sequence shown here is derived from an EMBL/GenBank/DDBJ whole genome shotgun (WGS) entry which is preliminary data.</text>
</comment>
<gene>
    <name evidence="2" type="ORF">I9080_003240</name>
</gene>
<keyword evidence="1" id="KW-0812">Transmembrane</keyword>
<keyword evidence="1" id="KW-1133">Transmembrane helix</keyword>
<organism evidence="2">
    <name type="scientific">Clostridium perfringens</name>
    <dbReference type="NCBI Taxonomy" id="1502"/>
    <lineage>
        <taxon>Bacteria</taxon>
        <taxon>Bacillati</taxon>
        <taxon>Bacillota</taxon>
        <taxon>Clostridia</taxon>
        <taxon>Eubacteriales</taxon>
        <taxon>Clostridiaceae</taxon>
        <taxon>Clostridium</taxon>
    </lineage>
</organism>
<accession>A0A8H9R2T1</accession>
<evidence type="ECO:0000313" key="2">
    <source>
        <dbReference type="EMBL" id="HAT4309383.1"/>
    </source>
</evidence>
<dbReference type="EMBL" id="DACTCB010000033">
    <property type="protein sequence ID" value="HAT4309383.1"/>
    <property type="molecule type" value="Genomic_DNA"/>
</dbReference>
<evidence type="ECO:0000256" key="1">
    <source>
        <dbReference type="SAM" id="Phobius"/>
    </source>
</evidence>
<reference evidence="2" key="1">
    <citation type="journal article" date="2018" name="Genome Biol.">
        <title>SKESA: strategic k-mer extension for scrupulous assemblies.</title>
        <authorList>
            <person name="Souvorov A."/>
            <person name="Agarwala R."/>
            <person name="Lipman D.J."/>
        </authorList>
    </citation>
    <scope>NUCLEOTIDE SEQUENCE</scope>
    <source>
        <strain evidence="2">C8</strain>
    </source>
</reference>
<keyword evidence="1" id="KW-0472">Membrane</keyword>
<sequence>MMDTLIGMLTPFMMILSFIIFVVASVYLIWLIICVMKEKRNNDRYEMIEETKENYDDDTFQKAIIFIGNEKIEIEVDYCYIDDSTTRIESKYGKVYLTDIKNVVLISDKKEIF</sequence>
<dbReference type="Proteomes" id="UP000859547">
    <property type="component" value="Unassembled WGS sequence"/>
</dbReference>
<protein>
    <submittedName>
        <fullName evidence="2">Uncharacterized protein</fullName>
    </submittedName>
</protein>
<dbReference type="AlphaFoldDB" id="A0A8H9R2T1"/>
<feature type="transmembrane region" description="Helical" evidence="1">
    <location>
        <begin position="12"/>
        <end position="35"/>
    </location>
</feature>
<proteinExistence type="predicted"/>
<reference evidence="2" key="2">
    <citation type="submission" date="2020-07" db="EMBL/GenBank/DDBJ databases">
        <authorList>
            <consortium name="NCBI Pathogen Detection Project"/>
        </authorList>
    </citation>
    <scope>NUCLEOTIDE SEQUENCE</scope>
    <source>
        <strain evidence="2">C8</strain>
    </source>
</reference>
<name>A0A8H9R2T1_CLOPF</name>